<feature type="chain" id="PRO_5002911701" description="Egg protein CP3842" evidence="2">
    <location>
        <begin position="29"/>
        <end position="209"/>
    </location>
</feature>
<name>C1LM54_SCHJA</name>
<keyword evidence="1" id="KW-1133">Transmembrane helix</keyword>
<organism evidence="3">
    <name type="scientific">Schistosoma japonicum</name>
    <name type="common">Blood fluke</name>
    <dbReference type="NCBI Taxonomy" id="6182"/>
    <lineage>
        <taxon>Eukaryota</taxon>
        <taxon>Metazoa</taxon>
        <taxon>Spiralia</taxon>
        <taxon>Lophotrochozoa</taxon>
        <taxon>Platyhelminthes</taxon>
        <taxon>Trematoda</taxon>
        <taxon>Digenea</taxon>
        <taxon>Strigeidida</taxon>
        <taxon>Schistosomatoidea</taxon>
        <taxon>Schistosomatidae</taxon>
        <taxon>Schistosoma</taxon>
    </lineage>
</organism>
<evidence type="ECO:0008006" key="4">
    <source>
        <dbReference type="Google" id="ProtNLM"/>
    </source>
</evidence>
<keyword evidence="1" id="KW-0812">Transmembrane</keyword>
<feature type="signal peptide" evidence="2">
    <location>
        <begin position="1"/>
        <end position="28"/>
    </location>
</feature>
<sequence>MFKMRIINLVNISTVLLLINLLQTKSQGHSTQRVTVLAVSVDDAQLSDKMTSVPVPWTADYKDPETSDFKKLAAESCNLFREYVKTVIPKGSDEGLCTSPIFEPPGLEEDGVSISLKLSFIYVDVTQPDTTGLETKLVSDYETFRSDSSYKITEVDFNPCETQIDIPRENSQTEDKDAIDGSKWKIIAIIALVALAIVVIVGCIYICVK</sequence>
<keyword evidence="1" id="KW-0472">Membrane</keyword>
<dbReference type="EMBL" id="FN320056">
    <property type="protein sequence ID" value="CAX75782.1"/>
    <property type="molecule type" value="mRNA"/>
</dbReference>
<dbReference type="AlphaFoldDB" id="C1LM54"/>
<reference evidence="3" key="1">
    <citation type="journal article" date="2009" name="Nature">
        <title>The Schistosoma japonicum genome reveals features of host-parasite interplay.</title>
        <authorList>
            <person name="Liu F."/>
            <person name="Zhou Y."/>
            <person name="Wang Z.Q."/>
            <person name="Lu G."/>
            <person name="Zheng H."/>
            <person name="Brindley P.J."/>
            <person name="McManus D.P."/>
            <person name="Blair D."/>
            <person name="Zhang Q.H."/>
            <person name="Zhong Y."/>
            <person name="Wang S."/>
            <person name="Han Z.G."/>
            <person name="Chen Z."/>
        </authorList>
    </citation>
    <scope>NUCLEOTIDE SEQUENCE</scope>
    <source>
        <strain evidence="3">Anhui</strain>
    </source>
</reference>
<reference evidence="3" key="2">
    <citation type="submission" date="2009-03" db="EMBL/GenBank/DDBJ databases">
        <authorList>
            <person name="Gang L."/>
        </authorList>
    </citation>
    <scope>NUCLEOTIDE SEQUENCE</scope>
    <source>
        <strain evidence="3">Anhui</strain>
    </source>
</reference>
<feature type="transmembrane region" description="Helical" evidence="1">
    <location>
        <begin position="186"/>
        <end position="208"/>
    </location>
</feature>
<keyword evidence="2" id="KW-0732">Signal</keyword>
<evidence type="ECO:0000313" key="3">
    <source>
        <dbReference type="EMBL" id="CAX75782.1"/>
    </source>
</evidence>
<evidence type="ECO:0000256" key="1">
    <source>
        <dbReference type="SAM" id="Phobius"/>
    </source>
</evidence>
<evidence type="ECO:0000256" key="2">
    <source>
        <dbReference type="SAM" id="SignalP"/>
    </source>
</evidence>
<protein>
    <recommendedName>
        <fullName evidence="4">Egg protein CP3842</fullName>
    </recommendedName>
</protein>
<proteinExistence type="evidence at transcript level"/>
<accession>C1LM54</accession>